<comment type="caution">
    <text evidence="2">The sequence shown here is derived from an EMBL/GenBank/DDBJ whole genome shotgun (WGS) entry which is preliminary data.</text>
</comment>
<sequence>MKKRFTPLWRRSLFWALAFCTFSRCASDVQIHPYEGVPEDLRYIPLLPDYEIISGHAYFSDPPSWRGGSQMQFALLENQDEILHENISVDSNSGVISLNDFNRLLPGEYQIGVQMKHQQQGDWQVFPEAYAVRIGQGPVSGLKYSPSTYSIYADDVTDATAMPGVRGGGPYQFRFPDHYNGAYQINETTGVISLKVAEEVSPDFVEEELLTVIVSNALDTITISPAITMERIGADIGRMIFQANHKIADRAQNGLINTHSYTYTGDYTTVLKWEEEGQLKEMDYSTTLLGAEEAGNPLWHYCWFGRMKRDSNGEEIQLAMSKAKSKNEGLNYLFTDAINLSAYPGALTTYIKGTIFANAASWTTAEKYHSLRLLVCRASEFNAEQPDLSAWSIVEENIIPDLLLVNGYNDVAFPIDAELYEEYGTTYALPEAFQGQEIVLALQSVLMNPYDEAHDARPAIEKWEIRAKK</sequence>
<reference evidence="2 3" key="1">
    <citation type="submission" date="2021-12" db="EMBL/GenBank/DDBJ databases">
        <title>Genome sequencing of bacteria with rrn-lacking chromosome and rrn-plasmid.</title>
        <authorList>
            <person name="Anda M."/>
            <person name="Iwasaki W."/>
        </authorList>
    </citation>
    <scope>NUCLEOTIDE SEQUENCE [LARGE SCALE GENOMIC DNA]</scope>
    <source>
        <strain evidence="2 3">NBRC 15940</strain>
    </source>
</reference>
<keyword evidence="3" id="KW-1185">Reference proteome</keyword>
<keyword evidence="1" id="KW-0732">Signal</keyword>
<protein>
    <submittedName>
        <fullName evidence="2">Uncharacterized protein</fullName>
    </submittedName>
</protein>
<name>A0AAN4VXK1_9BACT</name>
<dbReference type="RefSeq" id="WP_338236325.1">
    <property type="nucleotide sequence ID" value="NZ_BQKE01000001.1"/>
</dbReference>
<dbReference type="AlphaFoldDB" id="A0AAN4VXK1"/>
<evidence type="ECO:0000313" key="3">
    <source>
        <dbReference type="Proteomes" id="UP001310022"/>
    </source>
</evidence>
<feature type="chain" id="PRO_5042959245" evidence="1">
    <location>
        <begin position="27"/>
        <end position="469"/>
    </location>
</feature>
<feature type="signal peptide" evidence="1">
    <location>
        <begin position="1"/>
        <end position="26"/>
    </location>
</feature>
<dbReference type="Proteomes" id="UP001310022">
    <property type="component" value="Unassembled WGS sequence"/>
</dbReference>
<accession>A0AAN4VXK1</accession>
<organism evidence="2 3">
    <name type="scientific">Persicobacter diffluens</name>
    <dbReference type="NCBI Taxonomy" id="981"/>
    <lineage>
        <taxon>Bacteria</taxon>
        <taxon>Pseudomonadati</taxon>
        <taxon>Bacteroidota</taxon>
        <taxon>Cytophagia</taxon>
        <taxon>Cytophagales</taxon>
        <taxon>Persicobacteraceae</taxon>
        <taxon>Persicobacter</taxon>
    </lineage>
</organism>
<evidence type="ECO:0000313" key="2">
    <source>
        <dbReference type="EMBL" id="GJM60615.1"/>
    </source>
</evidence>
<evidence type="ECO:0000256" key="1">
    <source>
        <dbReference type="SAM" id="SignalP"/>
    </source>
</evidence>
<dbReference type="EMBL" id="BQKE01000001">
    <property type="protein sequence ID" value="GJM60615.1"/>
    <property type="molecule type" value="Genomic_DNA"/>
</dbReference>
<gene>
    <name evidence="2" type="ORF">PEDI_11670</name>
</gene>
<proteinExistence type="predicted"/>